<sequence length="368" mass="42300">MTTEGMDIIYFYAIAELLLSIHISFSNALVLWVYIRSKHVRTVTNTYIFSLALTDFLAGSLGIPLTVISVLTKSPGSFYGCLFVHLILCILCTISTFHMLAIAIDKYVTICCRDRVFSSRRRRAIFLLATSWISGFFIAILPMFNVFGFAEQTKKSFENTCEFTKVVDYRYLVYIIFGATIVAPTIIIVILYSSIYKRIRTEEQQVKCLLRQSEREKRLQGRRKLIRILLILVVSYGICWYPLYIINTIDHFAPDFSISKFTLYTVILSHMSCALNPLIYAYGMPGFKKALRAFFNIQTDPNNTCANYSCYMRSTNQKQRSISVRGLSPYDTSTQQQNLATRKISAPAPSLLDHNRQRRRQTVDHIDL</sequence>
<comment type="caution">
    <text evidence="14">The sequence shown here is derived from an EMBL/GenBank/DDBJ whole genome shotgun (WGS) entry which is preliminary data.</text>
</comment>
<feature type="transmembrane region" description="Helical" evidence="12">
    <location>
        <begin position="263"/>
        <end position="282"/>
    </location>
</feature>
<proteinExistence type="inferred from homology"/>
<evidence type="ECO:0000259" key="13">
    <source>
        <dbReference type="PROSITE" id="PS50262"/>
    </source>
</evidence>
<dbReference type="InterPro" id="IPR000276">
    <property type="entry name" value="GPCR_Rhodpsn"/>
</dbReference>
<dbReference type="PROSITE" id="PS50262">
    <property type="entry name" value="G_PROTEIN_RECEP_F1_2"/>
    <property type="match status" value="1"/>
</dbReference>
<dbReference type="PRINTS" id="PR00237">
    <property type="entry name" value="GPCRRHODOPSN"/>
</dbReference>
<dbReference type="Gene3D" id="1.20.1070.10">
    <property type="entry name" value="Rhodopsin 7-helix transmembrane proteins"/>
    <property type="match status" value="1"/>
</dbReference>
<comment type="similarity">
    <text evidence="2">Belongs to the G-protein coupled receptor 1 family.</text>
</comment>
<dbReference type="PRINTS" id="PR01012">
    <property type="entry name" value="NRPEPTIDEYR"/>
</dbReference>
<dbReference type="GO" id="GO:0005886">
    <property type="term" value="C:plasma membrane"/>
    <property type="evidence" value="ECO:0007669"/>
    <property type="project" value="UniProtKB-SubCell"/>
</dbReference>
<keyword evidence="5 12" id="KW-1133">Transmembrane helix</keyword>
<dbReference type="Proteomes" id="UP001152747">
    <property type="component" value="Unassembled WGS sequence"/>
</dbReference>
<keyword evidence="15" id="KW-1185">Reference proteome</keyword>
<dbReference type="GO" id="GO:0004983">
    <property type="term" value="F:neuropeptide Y receptor activity"/>
    <property type="evidence" value="ECO:0007669"/>
    <property type="project" value="InterPro"/>
</dbReference>
<comment type="subcellular location">
    <subcellularLocation>
        <location evidence="1">Cell membrane</location>
        <topology evidence="1">Multi-pass membrane protein</topology>
    </subcellularLocation>
</comment>
<feature type="transmembrane region" description="Helical" evidence="12">
    <location>
        <begin position="47"/>
        <end position="71"/>
    </location>
</feature>
<keyword evidence="4 12" id="KW-0812">Transmembrane</keyword>
<name>A0A9P1I9Q5_9PELO</name>
<keyword evidence="6" id="KW-0297">G-protein coupled receptor</keyword>
<dbReference type="AlphaFoldDB" id="A0A9P1I9Q5"/>
<feature type="transmembrane region" description="Helical" evidence="12">
    <location>
        <begin position="12"/>
        <end position="35"/>
    </location>
</feature>
<accession>A0A9P1I9Q5</accession>
<evidence type="ECO:0000256" key="5">
    <source>
        <dbReference type="ARBA" id="ARBA00022989"/>
    </source>
</evidence>
<evidence type="ECO:0000256" key="9">
    <source>
        <dbReference type="ARBA" id="ARBA00023180"/>
    </source>
</evidence>
<evidence type="ECO:0000256" key="6">
    <source>
        <dbReference type="ARBA" id="ARBA00023040"/>
    </source>
</evidence>
<evidence type="ECO:0000256" key="12">
    <source>
        <dbReference type="SAM" id="Phobius"/>
    </source>
</evidence>
<evidence type="ECO:0000256" key="4">
    <source>
        <dbReference type="ARBA" id="ARBA00022692"/>
    </source>
</evidence>
<evidence type="ECO:0000313" key="14">
    <source>
        <dbReference type="EMBL" id="CAI5441239.1"/>
    </source>
</evidence>
<keyword evidence="3" id="KW-1003">Cell membrane</keyword>
<dbReference type="SUPFAM" id="SSF81321">
    <property type="entry name" value="Family A G protein-coupled receptor-like"/>
    <property type="match status" value="1"/>
</dbReference>
<evidence type="ECO:0000313" key="15">
    <source>
        <dbReference type="Proteomes" id="UP001152747"/>
    </source>
</evidence>
<protein>
    <recommendedName>
        <fullName evidence="13">G-protein coupled receptors family 1 profile domain-containing protein</fullName>
    </recommendedName>
</protein>
<dbReference type="InterPro" id="IPR000611">
    <property type="entry name" value="NPY_rcpt"/>
</dbReference>
<evidence type="ECO:0000256" key="2">
    <source>
        <dbReference type="ARBA" id="ARBA00010663"/>
    </source>
</evidence>
<feature type="region of interest" description="Disordered" evidence="11">
    <location>
        <begin position="346"/>
        <end position="368"/>
    </location>
</feature>
<keyword evidence="10" id="KW-0807">Transducer</keyword>
<evidence type="ECO:0000256" key="8">
    <source>
        <dbReference type="ARBA" id="ARBA00023170"/>
    </source>
</evidence>
<keyword evidence="7 12" id="KW-0472">Membrane</keyword>
<evidence type="ECO:0000256" key="11">
    <source>
        <dbReference type="SAM" id="MobiDB-lite"/>
    </source>
</evidence>
<dbReference type="OrthoDB" id="9445642at2759"/>
<dbReference type="PANTHER" id="PTHR24246:SF27">
    <property type="entry name" value="ADENOSINE RECEPTOR, ISOFORM A"/>
    <property type="match status" value="1"/>
</dbReference>
<dbReference type="Pfam" id="PF00001">
    <property type="entry name" value="7tm_1"/>
    <property type="match status" value="1"/>
</dbReference>
<feature type="domain" description="G-protein coupled receptors family 1 profile" evidence="13">
    <location>
        <begin position="26"/>
        <end position="280"/>
    </location>
</feature>
<keyword evidence="8" id="KW-0675">Receptor</keyword>
<gene>
    <name evidence="14" type="ORF">CAMP_LOCUS3876</name>
</gene>
<feature type="transmembrane region" description="Helical" evidence="12">
    <location>
        <begin position="225"/>
        <end position="243"/>
    </location>
</feature>
<feature type="transmembrane region" description="Helical" evidence="12">
    <location>
        <begin position="125"/>
        <end position="149"/>
    </location>
</feature>
<evidence type="ECO:0000256" key="7">
    <source>
        <dbReference type="ARBA" id="ARBA00023136"/>
    </source>
</evidence>
<dbReference type="InterPro" id="IPR017452">
    <property type="entry name" value="GPCR_Rhodpsn_7TM"/>
</dbReference>
<dbReference type="EMBL" id="CANHGI010000002">
    <property type="protein sequence ID" value="CAI5441239.1"/>
    <property type="molecule type" value="Genomic_DNA"/>
</dbReference>
<reference evidence="14" key="1">
    <citation type="submission" date="2022-11" db="EMBL/GenBank/DDBJ databases">
        <authorList>
            <person name="Kikuchi T."/>
        </authorList>
    </citation>
    <scope>NUCLEOTIDE SEQUENCE</scope>
    <source>
        <strain evidence="14">PS1010</strain>
    </source>
</reference>
<evidence type="ECO:0000256" key="10">
    <source>
        <dbReference type="ARBA" id="ARBA00023224"/>
    </source>
</evidence>
<feature type="transmembrane region" description="Helical" evidence="12">
    <location>
        <begin position="77"/>
        <end position="104"/>
    </location>
</feature>
<organism evidence="14 15">
    <name type="scientific">Caenorhabditis angaria</name>
    <dbReference type="NCBI Taxonomy" id="860376"/>
    <lineage>
        <taxon>Eukaryota</taxon>
        <taxon>Metazoa</taxon>
        <taxon>Ecdysozoa</taxon>
        <taxon>Nematoda</taxon>
        <taxon>Chromadorea</taxon>
        <taxon>Rhabditida</taxon>
        <taxon>Rhabditina</taxon>
        <taxon>Rhabditomorpha</taxon>
        <taxon>Rhabditoidea</taxon>
        <taxon>Rhabditidae</taxon>
        <taxon>Peloderinae</taxon>
        <taxon>Caenorhabditis</taxon>
    </lineage>
</organism>
<keyword evidence="9" id="KW-0325">Glycoprotein</keyword>
<dbReference type="PANTHER" id="PTHR24246">
    <property type="entry name" value="OLFACTORY RECEPTOR AND ADENOSINE RECEPTOR"/>
    <property type="match status" value="1"/>
</dbReference>
<evidence type="ECO:0000256" key="3">
    <source>
        <dbReference type="ARBA" id="ARBA00022475"/>
    </source>
</evidence>
<feature type="transmembrane region" description="Helical" evidence="12">
    <location>
        <begin position="169"/>
        <end position="192"/>
    </location>
</feature>
<evidence type="ECO:0000256" key="1">
    <source>
        <dbReference type="ARBA" id="ARBA00004651"/>
    </source>
</evidence>